<protein>
    <recommendedName>
        <fullName evidence="3">Gingipain domain-containing protein</fullName>
    </recommendedName>
</protein>
<evidence type="ECO:0000313" key="2">
    <source>
        <dbReference type="Proteomes" id="UP001207654"/>
    </source>
</evidence>
<accession>A0ABT3ZXU1</accession>
<name>A0ABT3ZXU1_9BACT</name>
<dbReference type="EMBL" id="JAPNKA010000001">
    <property type="protein sequence ID" value="MCY1074218.1"/>
    <property type="molecule type" value="Genomic_DNA"/>
</dbReference>
<comment type="caution">
    <text evidence="1">The sequence shown here is derived from an EMBL/GenBank/DDBJ whole genome shotgun (WGS) entry which is preliminary data.</text>
</comment>
<dbReference type="RefSeq" id="WP_267533195.1">
    <property type="nucleotide sequence ID" value="NZ_JAPNKA010000001.1"/>
</dbReference>
<keyword evidence="2" id="KW-1185">Reference proteome</keyword>
<gene>
    <name evidence="1" type="ORF">OV287_06940</name>
</gene>
<organism evidence="1 2">
    <name type="scientific">Archangium lansingense</name>
    <dbReference type="NCBI Taxonomy" id="2995310"/>
    <lineage>
        <taxon>Bacteria</taxon>
        <taxon>Pseudomonadati</taxon>
        <taxon>Myxococcota</taxon>
        <taxon>Myxococcia</taxon>
        <taxon>Myxococcales</taxon>
        <taxon>Cystobacterineae</taxon>
        <taxon>Archangiaceae</taxon>
        <taxon>Archangium</taxon>
    </lineage>
</organism>
<evidence type="ECO:0008006" key="3">
    <source>
        <dbReference type="Google" id="ProtNLM"/>
    </source>
</evidence>
<reference evidence="1 2" key="1">
    <citation type="submission" date="2022-11" db="EMBL/GenBank/DDBJ databases">
        <title>Minimal conservation of predation-associated metabolite biosynthetic gene clusters underscores biosynthetic potential of Myxococcota including descriptions for ten novel species: Archangium lansinium sp. nov., Myxococcus landrumus sp. nov., Nannocystis bai.</title>
        <authorList>
            <person name="Ahearne A."/>
            <person name="Stevens C."/>
            <person name="Phillips K."/>
        </authorList>
    </citation>
    <scope>NUCLEOTIDE SEQUENCE [LARGE SCALE GENOMIC DNA]</scope>
    <source>
        <strain evidence="1 2">MIWBW</strain>
    </source>
</reference>
<proteinExistence type="predicted"/>
<dbReference type="Proteomes" id="UP001207654">
    <property type="component" value="Unassembled WGS sequence"/>
</dbReference>
<evidence type="ECO:0000313" key="1">
    <source>
        <dbReference type="EMBL" id="MCY1074218.1"/>
    </source>
</evidence>
<sequence length="474" mass="52623">MTLQLLLAQAGDGRPVIETPLPTESLLEAPLPEPLPSPSHLYSMSAEPDSLREQRWALVVPDNDRGRKLEAILSPLCERRAEEQGRKVDVYRARPGMDAAKAREFVDEEMYPTSRASREHARYVLLAGTPEELSMELQEELTGDGSCFVGRLPFEREDDYAAYVEKVVAREREAARPRKARAVFLTAQDMSPQVRSGHDFITSPAARRCSEARARGYFPASGVLTEELPAGAKGRLLELAGVKEPSLFFTLSHGVGGPLSGWQSAEEQRRTQGNMWLGDRTHLAAEDVRQGAFLPGGIWFYFACFGAGTPARSVYQPWMEHLVRSGKMRQRELEGVERSRPVGARPFIAALPQAALANPEGPLAVIGHLDQAWICSFHDPRTGQTHANRLEDVLTSLVEGYRAGLALQSLSRFASKADRELRKQYQADAVAHSSGHPLAPNMAERAWLWMERHDVTSYTLLGDPAVRLVDRPSR</sequence>